<protein>
    <submittedName>
        <fullName evidence="4">Putative secreted protein (Por secretion system target)</fullName>
    </submittedName>
</protein>
<dbReference type="AlphaFoldDB" id="A0A543ECQ2"/>
<dbReference type="EMBL" id="VFPD01000002">
    <property type="protein sequence ID" value="TQM19398.1"/>
    <property type="molecule type" value="Genomic_DNA"/>
</dbReference>
<feature type="signal peptide" evidence="2">
    <location>
        <begin position="1"/>
        <end position="23"/>
    </location>
</feature>
<evidence type="ECO:0000313" key="5">
    <source>
        <dbReference type="Proteomes" id="UP000316437"/>
    </source>
</evidence>
<dbReference type="RefSeq" id="WP_142018505.1">
    <property type="nucleotide sequence ID" value="NZ_VFPD01000002.1"/>
</dbReference>
<keyword evidence="1 2" id="KW-0732">Signal</keyword>
<proteinExistence type="predicted"/>
<gene>
    <name evidence="4" type="ORF">FB551_3797</name>
</gene>
<organism evidence="4 5">
    <name type="scientific">Chryseobacterium aquifrigidense</name>
    <dbReference type="NCBI Taxonomy" id="558021"/>
    <lineage>
        <taxon>Bacteria</taxon>
        <taxon>Pseudomonadati</taxon>
        <taxon>Bacteroidota</taxon>
        <taxon>Flavobacteriia</taxon>
        <taxon>Flavobacteriales</taxon>
        <taxon>Weeksellaceae</taxon>
        <taxon>Chryseobacterium group</taxon>
        <taxon>Chryseobacterium</taxon>
    </lineage>
</organism>
<dbReference type="Proteomes" id="UP000316437">
    <property type="component" value="Unassembled WGS sequence"/>
</dbReference>
<evidence type="ECO:0000256" key="1">
    <source>
        <dbReference type="ARBA" id="ARBA00022729"/>
    </source>
</evidence>
<evidence type="ECO:0000313" key="4">
    <source>
        <dbReference type="EMBL" id="TQM19398.1"/>
    </source>
</evidence>
<dbReference type="Pfam" id="PF18962">
    <property type="entry name" value="Por_Secre_tail"/>
    <property type="match status" value="1"/>
</dbReference>
<dbReference type="InterPro" id="IPR013783">
    <property type="entry name" value="Ig-like_fold"/>
</dbReference>
<dbReference type="NCBIfam" id="TIGR04183">
    <property type="entry name" value="Por_Secre_tail"/>
    <property type="match status" value="1"/>
</dbReference>
<name>A0A543ECQ2_9FLAO</name>
<dbReference type="InterPro" id="IPR036116">
    <property type="entry name" value="FN3_sf"/>
</dbReference>
<dbReference type="SUPFAM" id="SSF49265">
    <property type="entry name" value="Fibronectin type III"/>
    <property type="match status" value="1"/>
</dbReference>
<dbReference type="InterPro" id="IPR003961">
    <property type="entry name" value="FN3_dom"/>
</dbReference>
<dbReference type="InterPro" id="IPR026444">
    <property type="entry name" value="Secre_tail"/>
</dbReference>
<feature type="domain" description="Fibronectin type-III" evidence="3">
    <location>
        <begin position="240"/>
        <end position="333"/>
    </location>
</feature>
<feature type="chain" id="PRO_5021836704" evidence="2">
    <location>
        <begin position="24"/>
        <end position="584"/>
    </location>
</feature>
<dbReference type="Pfam" id="PF00041">
    <property type="entry name" value="fn3"/>
    <property type="match status" value="1"/>
</dbReference>
<comment type="caution">
    <text evidence="4">The sequence shown here is derived from an EMBL/GenBank/DDBJ whole genome shotgun (WGS) entry which is preliminary data.</text>
</comment>
<dbReference type="PROSITE" id="PS50853">
    <property type="entry name" value="FN3"/>
    <property type="match status" value="1"/>
</dbReference>
<keyword evidence="5" id="KW-1185">Reference proteome</keyword>
<dbReference type="SMART" id="SM00060">
    <property type="entry name" value="FN3"/>
    <property type="match status" value="1"/>
</dbReference>
<dbReference type="Gene3D" id="2.60.40.10">
    <property type="entry name" value="Immunoglobulins"/>
    <property type="match status" value="1"/>
</dbReference>
<dbReference type="CDD" id="cd00063">
    <property type="entry name" value="FN3"/>
    <property type="match status" value="1"/>
</dbReference>
<evidence type="ECO:0000256" key="2">
    <source>
        <dbReference type="SAM" id="SignalP"/>
    </source>
</evidence>
<evidence type="ECO:0000259" key="3">
    <source>
        <dbReference type="PROSITE" id="PS50853"/>
    </source>
</evidence>
<dbReference type="Gene3D" id="2.60.120.260">
    <property type="entry name" value="Galactose-binding domain-like"/>
    <property type="match status" value="1"/>
</dbReference>
<sequence length="584" mass="61950">MRKKITVGFFCLMTVLLFSEINAQTYQTLQVVSGYNADLIANGSGASSSSTTQNVDSPANGYVFMSKDFVNAAGVTPTSGLPSSGLINSANTTGLSFQLAPYTSNNALRLENINDSGSLNFASSPKVSKLFVLATAGGGSSVANIVVNFTDGTNQTFTNQSINDWYWGTGFAIMGIGRVNRVTDAIENITYNPRLYEIALQISSANQSKSIASISVKKNSSTGILSVFGFSYIAAGSCIAPDSITVSNLTSNSATVSWTAVPGVSSYELYRSTSNAAPVGSTTPTDTGITTATKNITGLSPATSYNIWVRSNCGGGSVSEWSPVMANFTTPCLSVDTPYTEDFNSSYGTLPTCTSQQLINPGTNWSTGIGASLGFNSNILYTYSSGSSDKNTWFYTNGINLQAGASYTFTFDYINQGSPQNFKVAYGTSPLDVAMTNIIHDYPNVNVSTHVPVSEAFTITPAATGVYYLGFNMYTTAVMSASAPFGMGTMAFDNVSLTLANLSTSENLLSKNLQIYPNPTSDYLNLKGDKKIAAVKIFDISGKMVLSLDKTEGKIDVSRLIKGDYVLAVQNADGTSYTHNFIKK</sequence>
<accession>A0A543ECQ2</accession>
<reference evidence="4 5" key="1">
    <citation type="submission" date="2019-06" db="EMBL/GenBank/DDBJ databases">
        <title>Sorghum-associated microbial communities from plants grown in Nebraska, USA.</title>
        <authorList>
            <person name="Schachtman D."/>
        </authorList>
    </citation>
    <scope>NUCLEOTIDE SEQUENCE [LARGE SCALE GENOMIC DNA]</scope>
    <source>
        <strain evidence="4 5">110</strain>
    </source>
</reference>